<protein>
    <recommendedName>
        <fullName evidence="1">DUF985 domain-containing protein</fullName>
    </recommendedName>
</protein>
<dbReference type="STRING" id="2711.A0A067GEI5"/>
<dbReference type="PANTHER" id="PTHR33387:SF3">
    <property type="entry name" value="DUF985 DOMAIN-CONTAINING PROTEIN"/>
    <property type="match status" value="1"/>
</dbReference>
<dbReference type="AlphaFoldDB" id="A0A067GEI5"/>
<evidence type="ECO:0000313" key="2">
    <source>
        <dbReference type="EMBL" id="KDO73857.1"/>
    </source>
</evidence>
<dbReference type="SUPFAM" id="SSF51182">
    <property type="entry name" value="RmlC-like cupins"/>
    <property type="match status" value="1"/>
</dbReference>
<dbReference type="Pfam" id="PF06172">
    <property type="entry name" value="Cupin_5"/>
    <property type="match status" value="1"/>
</dbReference>
<dbReference type="EMBL" id="KK784885">
    <property type="protein sequence ID" value="KDO73857.1"/>
    <property type="molecule type" value="Genomic_DNA"/>
</dbReference>
<feature type="domain" description="DUF985" evidence="1">
    <location>
        <begin position="6"/>
        <end position="83"/>
    </location>
</feature>
<organism evidence="2 3">
    <name type="scientific">Citrus sinensis</name>
    <name type="common">Sweet orange</name>
    <name type="synonym">Citrus aurantium var. sinensis</name>
    <dbReference type="NCBI Taxonomy" id="2711"/>
    <lineage>
        <taxon>Eukaryota</taxon>
        <taxon>Viridiplantae</taxon>
        <taxon>Streptophyta</taxon>
        <taxon>Embryophyta</taxon>
        <taxon>Tracheophyta</taxon>
        <taxon>Spermatophyta</taxon>
        <taxon>Magnoliopsida</taxon>
        <taxon>eudicotyledons</taxon>
        <taxon>Gunneridae</taxon>
        <taxon>Pentapetalae</taxon>
        <taxon>rosids</taxon>
        <taxon>malvids</taxon>
        <taxon>Sapindales</taxon>
        <taxon>Rutaceae</taxon>
        <taxon>Aurantioideae</taxon>
        <taxon>Citrus</taxon>
    </lineage>
</organism>
<reference evidence="2 3" key="1">
    <citation type="submission" date="2014-04" db="EMBL/GenBank/DDBJ databases">
        <authorList>
            <consortium name="International Citrus Genome Consortium"/>
            <person name="Gmitter F."/>
            <person name="Chen C."/>
            <person name="Farmerie W."/>
            <person name="Harkins T."/>
            <person name="Desany B."/>
            <person name="Mohiuddin M."/>
            <person name="Kodira C."/>
            <person name="Borodovsky M."/>
            <person name="Lomsadze A."/>
            <person name="Burns P."/>
            <person name="Jenkins J."/>
            <person name="Prochnik S."/>
            <person name="Shu S."/>
            <person name="Chapman J."/>
            <person name="Pitluck S."/>
            <person name="Schmutz J."/>
            <person name="Rokhsar D."/>
        </authorList>
    </citation>
    <scope>NUCLEOTIDE SEQUENCE</scope>
</reference>
<dbReference type="Proteomes" id="UP000027120">
    <property type="component" value="Unassembled WGS sequence"/>
</dbReference>
<keyword evidence="3" id="KW-1185">Reference proteome</keyword>
<dbReference type="InterPro" id="IPR014710">
    <property type="entry name" value="RmlC-like_jellyroll"/>
</dbReference>
<accession>A0A067GEI5</accession>
<dbReference type="InterPro" id="IPR039935">
    <property type="entry name" value="YML079W-like"/>
</dbReference>
<evidence type="ECO:0000259" key="1">
    <source>
        <dbReference type="Pfam" id="PF06172"/>
    </source>
</evidence>
<dbReference type="PANTHER" id="PTHR33387">
    <property type="entry name" value="RMLC-LIKE JELLY ROLL FOLD PROTEIN"/>
    <property type="match status" value="1"/>
</dbReference>
<dbReference type="eggNOG" id="ENOG502RM2D">
    <property type="taxonomic scope" value="Eukaryota"/>
</dbReference>
<dbReference type="InterPro" id="IPR009327">
    <property type="entry name" value="Cupin_DUF985"/>
</dbReference>
<feature type="non-terminal residue" evidence="2">
    <location>
        <position position="1"/>
    </location>
</feature>
<gene>
    <name evidence="2" type="ORF">CISIN_1g037731mg</name>
</gene>
<evidence type="ECO:0000313" key="3">
    <source>
        <dbReference type="Proteomes" id="UP000027120"/>
    </source>
</evidence>
<proteinExistence type="predicted"/>
<dbReference type="Gene3D" id="2.60.120.10">
    <property type="entry name" value="Jelly Rolls"/>
    <property type="match status" value="1"/>
</dbReference>
<name>A0A067GEI5_CITSI</name>
<dbReference type="InterPro" id="IPR011051">
    <property type="entry name" value="RmlC_Cupin_sf"/>
</dbReference>
<sequence length="106" mass="11734">IFELNDKDGKIKLTCLGNDLGNNQQPQYTVPPNVWFGSFPTNDFHISPDGAVSKVESRDAESHYSLVGCTCAPAFQFEDFELAKRSDLVSSFPNHAPLISLLTFPE</sequence>
<dbReference type="PaxDb" id="2711-XP_006474708.1"/>